<dbReference type="AlphaFoldDB" id="A0A0A9ANJ1"/>
<proteinExistence type="predicted"/>
<evidence type="ECO:0000313" key="1">
    <source>
        <dbReference type="EMBL" id="JAD53304.1"/>
    </source>
</evidence>
<sequence>MHIKYPTLKIIWSTPVTVVLMTGRESVHRDACTSISTTDTPSGCTWRENRSHRRMWSLYCDDYFSLACPIMESIPEKGIPSNKNSNRQKINRTRLAYKLPYPALTDLRAARADRIPATRGAGNRNDLPL</sequence>
<accession>A0A0A9ANJ1</accession>
<organism evidence="1">
    <name type="scientific">Arundo donax</name>
    <name type="common">Giant reed</name>
    <name type="synonym">Donax arundinaceus</name>
    <dbReference type="NCBI Taxonomy" id="35708"/>
    <lineage>
        <taxon>Eukaryota</taxon>
        <taxon>Viridiplantae</taxon>
        <taxon>Streptophyta</taxon>
        <taxon>Embryophyta</taxon>
        <taxon>Tracheophyta</taxon>
        <taxon>Spermatophyta</taxon>
        <taxon>Magnoliopsida</taxon>
        <taxon>Liliopsida</taxon>
        <taxon>Poales</taxon>
        <taxon>Poaceae</taxon>
        <taxon>PACMAD clade</taxon>
        <taxon>Arundinoideae</taxon>
        <taxon>Arundineae</taxon>
        <taxon>Arundo</taxon>
    </lineage>
</organism>
<name>A0A0A9ANJ1_ARUDO</name>
<reference evidence="1" key="2">
    <citation type="journal article" date="2015" name="Data Brief">
        <title>Shoot transcriptome of the giant reed, Arundo donax.</title>
        <authorList>
            <person name="Barrero R.A."/>
            <person name="Guerrero F.D."/>
            <person name="Moolhuijzen P."/>
            <person name="Goolsby J.A."/>
            <person name="Tidwell J."/>
            <person name="Bellgard S.E."/>
            <person name="Bellgard M.I."/>
        </authorList>
    </citation>
    <scope>NUCLEOTIDE SEQUENCE</scope>
    <source>
        <tissue evidence="1">Shoot tissue taken approximately 20 cm above the soil surface</tissue>
    </source>
</reference>
<protein>
    <submittedName>
        <fullName evidence="1">Uncharacterized protein</fullName>
    </submittedName>
</protein>
<dbReference type="EMBL" id="GBRH01244591">
    <property type="protein sequence ID" value="JAD53304.1"/>
    <property type="molecule type" value="Transcribed_RNA"/>
</dbReference>
<reference evidence="1" key="1">
    <citation type="submission" date="2014-09" db="EMBL/GenBank/DDBJ databases">
        <authorList>
            <person name="Magalhaes I.L.F."/>
            <person name="Oliveira U."/>
            <person name="Santos F.R."/>
            <person name="Vidigal T.H.D.A."/>
            <person name="Brescovit A.D."/>
            <person name="Santos A.J."/>
        </authorList>
    </citation>
    <scope>NUCLEOTIDE SEQUENCE</scope>
    <source>
        <tissue evidence="1">Shoot tissue taken approximately 20 cm above the soil surface</tissue>
    </source>
</reference>